<keyword evidence="4 5" id="KW-0479">Metal-binding</keyword>
<evidence type="ECO:0000259" key="6">
    <source>
        <dbReference type="PROSITE" id="PS50970"/>
    </source>
</evidence>
<dbReference type="Pfam" id="PF02574">
    <property type="entry name" value="S-methyl_trans"/>
    <property type="match status" value="1"/>
</dbReference>
<sequence length="251" mass="26537">MNTDPHEKQGILERLASGEVLISDGATGTYLQQRGLEAGGCPEEFNASHADVVRGMARDYFEAASVGPTGEMMEPLPDGVSASEMYDALAEQITALAGGGADAILIETQMALEEAITGIRAARENTDLPVFATMVFDLGPRGFFTMMGVTPEKAVHDLREAGADVVGANCGNGIDRMVDLAEQMRAVDDGLMLIHSNAGIPDMKGGQIIYNEGPEYYGREFKRLADLGVNVLGGCCGTGPDHIRALKASVK</sequence>
<dbReference type="GO" id="GO:0008270">
    <property type="term" value="F:zinc ion binding"/>
    <property type="evidence" value="ECO:0007669"/>
    <property type="project" value="InterPro"/>
</dbReference>
<comment type="cofactor">
    <cofactor evidence="4">
        <name>Zn(2+)</name>
        <dbReference type="ChEBI" id="CHEBI:29105"/>
    </cofactor>
    <text evidence="4">Binds 1 zinc ion per subunit.</text>
</comment>
<proteinExistence type="predicted"/>
<evidence type="ECO:0000256" key="1">
    <source>
        <dbReference type="ARBA" id="ARBA00022603"/>
    </source>
</evidence>
<dbReference type="PROSITE" id="PS50970">
    <property type="entry name" value="HCY"/>
    <property type="match status" value="1"/>
</dbReference>
<dbReference type="SUPFAM" id="SSF82282">
    <property type="entry name" value="Homocysteine S-methyltransferase"/>
    <property type="match status" value="1"/>
</dbReference>
<dbReference type="InterPro" id="IPR003726">
    <property type="entry name" value="HCY_dom"/>
</dbReference>
<feature type="binding site" evidence="4 5">
    <location>
        <position position="235"/>
    </location>
    <ligand>
        <name>Zn(2+)</name>
        <dbReference type="ChEBI" id="CHEBI:29105"/>
    </ligand>
</feature>
<organism evidence="7 8">
    <name type="scientific">Geodia barretti</name>
    <name type="common">Barrett's horny sponge</name>
    <dbReference type="NCBI Taxonomy" id="519541"/>
    <lineage>
        <taxon>Eukaryota</taxon>
        <taxon>Metazoa</taxon>
        <taxon>Porifera</taxon>
        <taxon>Demospongiae</taxon>
        <taxon>Heteroscleromorpha</taxon>
        <taxon>Tetractinellida</taxon>
        <taxon>Astrophorina</taxon>
        <taxon>Geodiidae</taxon>
        <taxon>Geodia</taxon>
    </lineage>
</organism>
<evidence type="ECO:0000313" key="7">
    <source>
        <dbReference type="EMBL" id="CAI7990105.1"/>
    </source>
</evidence>
<protein>
    <submittedName>
        <fullName evidence="7">Bifunctional homocysteine S-methyltransferase/5,10-methylenetetrahydrofolate reductase</fullName>
    </submittedName>
</protein>
<accession>A0AA35QSN3</accession>
<keyword evidence="1 5" id="KW-0489">Methyltransferase</keyword>
<dbReference type="EMBL" id="CASHTH010000055">
    <property type="protein sequence ID" value="CAI7990105.1"/>
    <property type="molecule type" value="Genomic_DNA"/>
</dbReference>
<gene>
    <name evidence="7" type="ORF">GBAR_LOCUS419</name>
</gene>
<dbReference type="PIRSF" id="PIRSF037505">
    <property type="entry name" value="Betaine_HMT"/>
    <property type="match status" value="1"/>
</dbReference>
<comment type="caution">
    <text evidence="7">The sequence shown here is derived from an EMBL/GenBank/DDBJ whole genome shotgun (WGS) entry which is preliminary data.</text>
</comment>
<dbReference type="InterPro" id="IPR017226">
    <property type="entry name" value="BHMT-like"/>
</dbReference>
<reference evidence="7" key="1">
    <citation type="submission" date="2023-03" db="EMBL/GenBank/DDBJ databases">
        <authorList>
            <person name="Steffen K."/>
            <person name="Cardenas P."/>
        </authorList>
    </citation>
    <scope>NUCLEOTIDE SEQUENCE</scope>
</reference>
<evidence type="ECO:0000256" key="4">
    <source>
        <dbReference type="PIRSR" id="PIRSR037505-2"/>
    </source>
</evidence>
<feature type="domain" description="Hcy-binding" evidence="6">
    <location>
        <begin position="1"/>
        <end position="250"/>
    </location>
</feature>
<evidence type="ECO:0000256" key="5">
    <source>
        <dbReference type="PROSITE-ProRule" id="PRU00333"/>
    </source>
</evidence>
<evidence type="ECO:0000256" key="3">
    <source>
        <dbReference type="ARBA" id="ARBA00034478"/>
    </source>
</evidence>
<dbReference type="InterPro" id="IPR036589">
    <property type="entry name" value="HCY_dom_sf"/>
</dbReference>
<evidence type="ECO:0000313" key="8">
    <source>
        <dbReference type="Proteomes" id="UP001174909"/>
    </source>
</evidence>
<dbReference type="Gene3D" id="3.20.20.330">
    <property type="entry name" value="Homocysteine-binding-like domain"/>
    <property type="match status" value="2"/>
</dbReference>
<dbReference type="Proteomes" id="UP001174909">
    <property type="component" value="Unassembled WGS sequence"/>
</dbReference>
<dbReference type="GO" id="GO:0032259">
    <property type="term" value="P:methylation"/>
    <property type="evidence" value="ECO:0007669"/>
    <property type="project" value="UniProtKB-KW"/>
</dbReference>
<dbReference type="PANTHER" id="PTHR11103">
    <property type="entry name" value="SLR1189 PROTEIN"/>
    <property type="match status" value="1"/>
</dbReference>
<keyword evidence="8" id="KW-1185">Reference proteome</keyword>
<feature type="binding site" evidence="4 5">
    <location>
        <position position="170"/>
    </location>
    <ligand>
        <name>Zn(2+)</name>
        <dbReference type="ChEBI" id="CHEBI:29105"/>
    </ligand>
</feature>
<comment type="pathway">
    <text evidence="3">Amino-acid biosynthesis; L-methionine biosynthesis via de novo pathway.</text>
</comment>
<dbReference type="AlphaFoldDB" id="A0AA35QSN3"/>
<evidence type="ECO:0000256" key="2">
    <source>
        <dbReference type="ARBA" id="ARBA00022679"/>
    </source>
</evidence>
<keyword evidence="2 5" id="KW-0808">Transferase</keyword>
<dbReference type="GO" id="GO:0008168">
    <property type="term" value="F:methyltransferase activity"/>
    <property type="evidence" value="ECO:0007669"/>
    <property type="project" value="UniProtKB-UniRule"/>
</dbReference>
<dbReference type="PANTHER" id="PTHR11103:SF18">
    <property type="entry name" value="SLR1189 PROTEIN"/>
    <property type="match status" value="1"/>
</dbReference>
<keyword evidence="4 5" id="KW-0862">Zinc</keyword>
<name>A0AA35QSN3_GEOBA</name>
<feature type="binding site" evidence="4 5">
    <location>
        <position position="236"/>
    </location>
    <ligand>
        <name>Zn(2+)</name>
        <dbReference type="ChEBI" id="CHEBI:29105"/>
    </ligand>
</feature>
<dbReference type="GO" id="GO:0009086">
    <property type="term" value="P:methionine biosynthetic process"/>
    <property type="evidence" value="ECO:0007669"/>
    <property type="project" value="InterPro"/>
</dbReference>